<organism evidence="1 2">
    <name type="scientific">Phaseolus coccineus</name>
    <name type="common">Scarlet runner bean</name>
    <name type="synonym">Phaseolus multiflorus</name>
    <dbReference type="NCBI Taxonomy" id="3886"/>
    <lineage>
        <taxon>Eukaryota</taxon>
        <taxon>Viridiplantae</taxon>
        <taxon>Streptophyta</taxon>
        <taxon>Embryophyta</taxon>
        <taxon>Tracheophyta</taxon>
        <taxon>Spermatophyta</taxon>
        <taxon>Magnoliopsida</taxon>
        <taxon>eudicotyledons</taxon>
        <taxon>Gunneridae</taxon>
        <taxon>Pentapetalae</taxon>
        <taxon>rosids</taxon>
        <taxon>fabids</taxon>
        <taxon>Fabales</taxon>
        <taxon>Fabaceae</taxon>
        <taxon>Papilionoideae</taxon>
        <taxon>50 kb inversion clade</taxon>
        <taxon>NPAAA clade</taxon>
        <taxon>indigoferoid/millettioid clade</taxon>
        <taxon>Phaseoleae</taxon>
        <taxon>Phaseolus</taxon>
    </lineage>
</organism>
<gene>
    <name evidence="1" type="ORF">VNO80_21210</name>
</gene>
<evidence type="ECO:0000313" key="2">
    <source>
        <dbReference type="Proteomes" id="UP001374584"/>
    </source>
</evidence>
<protein>
    <submittedName>
        <fullName evidence="1">Uncharacterized protein</fullName>
    </submittedName>
</protein>
<reference evidence="1 2" key="1">
    <citation type="submission" date="2024-01" db="EMBL/GenBank/DDBJ databases">
        <title>The genomes of 5 underutilized Papilionoideae crops provide insights into root nodulation and disease resistanc.</title>
        <authorList>
            <person name="Jiang F."/>
        </authorList>
    </citation>
    <scope>NUCLEOTIDE SEQUENCE [LARGE SCALE GENOMIC DNA]</scope>
    <source>
        <strain evidence="1">JINMINGXINNONG_FW02</strain>
        <tissue evidence="1">Leaves</tissue>
    </source>
</reference>
<dbReference type="EMBL" id="JAYMYR010000008">
    <property type="protein sequence ID" value="KAK7346687.1"/>
    <property type="molecule type" value="Genomic_DNA"/>
</dbReference>
<comment type="caution">
    <text evidence="1">The sequence shown here is derived from an EMBL/GenBank/DDBJ whole genome shotgun (WGS) entry which is preliminary data.</text>
</comment>
<dbReference type="AlphaFoldDB" id="A0AAN9M7F3"/>
<keyword evidence="2" id="KW-1185">Reference proteome</keyword>
<sequence length="67" mass="7627">MPIVDVVMTINHTLSIRVTLPADEIPSWSLSSFIFIFVEFVAMQGSTVADRTFWVKINRIGKKIIFV</sequence>
<dbReference type="Proteomes" id="UP001374584">
    <property type="component" value="Unassembled WGS sequence"/>
</dbReference>
<accession>A0AAN9M7F3</accession>
<evidence type="ECO:0000313" key="1">
    <source>
        <dbReference type="EMBL" id="KAK7346687.1"/>
    </source>
</evidence>
<proteinExistence type="predicted"/>
<name>A0AAN9M7F3_PHACN</name>